<feature type="domain" description="Reverse transcriptase" evidence="1">
    <location>
        <begin position="131"/>
        <end position="252"/>
    </location>
</feature>
<dbReference type="InterPro" id="IPR043502">
    <property type="entry name" value="DNA/RNA_pol_sf"/>
</dbReference>
<sequence>MLVPLSNPRKCQEIRFILLFPGNPAPEEVMVTYSSPRITSRCLYIRDKNTGADFLYTFSLARDLRRKRLIDTTANLKVPAKIVVANSRRLASDRLKVAKDELRCMIELNEIRPSDKQDQIRQSLLFHTWLQKKGSVKCRSVVDYRTLNAETIKEKYPISCTSYLISLHGKQMFVNIDLDIAYHQIPINLADVHRTAISTHFGIFQSKRRHFGLCNDSSTLQCFIDEVTMDLPFVYTLVDELLVLSKNETEDLGSLGIFLSFKKVISALTSKSVNLVNQLSKFLDLRCLYRELILYQPCIPKAADILESLVKFLECHKNKKKQPRCNSRNSIEQLEWNDDAYLSFKASKDALAYATLWRYLIMGGALCLWVDASNIIVGGSLMQLSKNQW</sequence>
<dbReference type="InterPro" id="IPR000477">
    <property type="entry name" value="RT_dom"/>
</dbReference>
<organism evidence="2 3">
    <name type="scientific">Nephila pilipes</name>
    <name type="common">Giant wood spider</name>
    <name type="synonym">Nephila maculata</name>
    <dbReference type="NCBI Taxonomy" id="299642"/>
    <lineage>
        <taxon>Eukaryota</taxon>
        <taxon>Metazoa</taxon>
        <taxon>Ecdysozoa</taxon>
        <taxon>Arthropoda</taxon>
        <taxon>Chelicerata</taxon>
        <taxon>Arachnida</taxon>
        <taxon>Araneae</taxon>
        <taxon>Araneomorphae</taxon>
        <taxon>Entelegynae</taxon>
        <taxon>Araneoidea</taxon>
        <taxon>Nephilidae</taxon>
        <taxon>Nephila</taxon>
    </lineage>
</organism>
<accession>A0A8X6TYL0</accession>
<dbReference type="CDD" id="cd01647">
    <property type="entry name" value="RT_LTR"/>
    <property type="match status" value="1"/>
</dbReference>
<dbReference type="InterPro" id="IPR043128">
    <property type="entry name" value="Rev_trsase/Diguanyl_cyclase"/>
</dbReference>
<dbReference type="Pfam" id="PF00078">
    <property type="entry name" value="RVT_1"/>
    <property type="match status" value="1"/>
</dbReference>
<dbReference type="SUPFAM" id="SSF56672">
    <property type="entry name" value="DNA/RNA polymerases"/>
    <property type="match status" value="1"/>
</dbReference>
<evidence type="ECO:0000313" key="3">
    <source>
        <dbReference type="Proteomes" id="UP000887013"/>
    </source>
</evidence>
<dbReference type="Gene3D" id="3.10.10.10">
    <property type="entry name" value="HIV Type 1 Reverse Transcriptase, subunit A, domain 1"/>
    <property type="match status" value="1"/>
</dbReference>
<gene>
    <name evidence="2" type="primary">TY3B-I_1475</name>
    <name evidence="2" type="ORF">NPIL_96881</name>
</gene>
<dbReference type="Gene3D" id="3.30.70.270">
    <property type="match status" value="1"/>
</dbReference>
<dbReference type="PANTHER" id="PTHR24559">
    <property type="entry name" value="TRANSPOSON TY3-I GAG-POL POLYPROTEIN"/>
    <property type="match status" value="1"/>
</dbReference>
<evidence type="ECO:0000259" key="1">
    <source>
        <dbReference type="Pfam" id="PF00078"/>
    </source>
</evidence>
<dbReference type="AlphaFoldDB" id="A0A8X6TYL0"/>
<dbReference type="InterPro" id="IPR053134">
    <property type="entry name" value="RNA-dir_DNA_polymerase"/>
</dbReference>
<proteinExistence type="predicted"/>
<protein>
    <submittedName>
        <fullName evidence="2">Transposon Ty3-I Gag-Pol polyprotein</fullName>
    </submittedName>
</protein>
<keyword evidence="3" id="KW-1185">Reference proteome</keyword>
<dbReference type="OrthoDB" id="6932368at2759"/>
<dbReference type="Proteomes" id="UP000887013">
    <property type="component" value="Unassembled WGS sequence"/>
</dbReference>
<name>A0A8X6TYL0_NEPPI</name>
<evidence type="ECO:0000313" key="2">
    <source>
        <dbReference type="EMBL" id="GFT71033.1"/>
    </source>
</evidence>
<dbReference type="PANTHER" id="PTHR24559:SF444">
    <property type="entry name" value="REVERSE TRANSCRIPTASE DOMAIN-CONTAINING PROTEIN"/>
    <property type="match status" value="1"/>
</dbReference>
<dbReference type="EMBL" id="BMAW01069900">
    <property type="protein sequence ID" value="GFT71033.1"/>
    <property type="molecule type" value="Genomic_DNA"/>
</dbReference>
<comment type="caution">
    <text evidence="2">The sequence shown here is derived from an EMBL/GenBank/DDBJ whole genome shotgun (WGS) entry which is preliminary data.</text>
</comment>
<dbReference type="GO" id="GO:0071897">
    <property type="term" value="P:DNA biosynthetic process"/>
    <property type="evidence" value="ECO:0007669"/>
    <property type="project" value="UniProtKB-ARBA"/>
</dbReference>
<reference evidence="2" key="1">
    <citation type="submission" date="2020-08" db="EMBL/GenBank/DDBJ databases">
        <title>Multicomponent nature underlies the extraordinary mechanical properties of spider dragline silk.</title>
        <authorList>
            <person name="Kono N."/>
            <person name="Nakamura H."/>
            <person name="Mori M."/>
            <person name="Yoshida Y."/>
            <person name="Ohtoshi R."/>
            <person name="Malay A.D."/>
            <person name="Moran D.A.P."/>
            <person name="Tomita M."/>
            <person name="Numata K."/>
            <person name="Arakawa K."/>
        </authorList>
    </citation>
    <scope>NUCLEOTIDE SEQUENCE</scope>
</reference>